<feature type="non-terminal residue" evidence="1">
    <location>
        <position position="80"/>
    </location>
</feature>
<reference evidence="1" key="1">
    <citation type="submission" date="2021-02" db="EMBL/GenBank/DDBJ databases">
        <authorList>
            <person name="Nowell W R."/>
        </authorList>
    </citation>
    <scope>NUCLEOTIDE SEQUENCE</scope>
</reference>
<dbReference type="Proteomes" id="UP000676336">
    <property type="component" value="Unassembled WGS sequence"/>
</dbReference>
<dbReference type="EMBL" id="CAJOBI010162267">
    <property type="protein sequence ID" value="CAF4855785.1"/>
    <property type="molecule type" value="Genomic_DNA"/>
</dbReference>
<evidence type="ECO:0000313" key="1">
    <source>
        <dbReference type="EMBL" id="CAF4855785.1"/>
    </source>
</evidence>
<proteinExistence type="predicted"/>
<evidence type="ECO:0000313" key="2">
    <source>
        <dbReference type="EMBL" id="CAF4976057.1"/>
    </source>
</evidence>
<protein>
    <submittedName>
        <fullName evidence="1">Uncharacterized protein</fullName>
    </submittedName>
</protein>
<evidence type="ECO:0000313" key="3">
    <source>
        <dbReference type="Proteomes" id="UP000676336"/>
    </source>
</evidence>
<dbReference type="EMBL" id="CAJOBI010195863">
    <property type="protein sequence ID" value="CAF4976057.1"/>
    <property type="molecule type" value="Genomic_DNA"/>
</dbReference>
<comment type="caution">
    <text evidence="1">The sequence shown here is derived from an EMBL/GenBank/DDBJ whole genome shotgun (WGS) entry which is preliminary data.</text>
</comment>
<feature type="non-terminal residue" evidence="1">
    <location>
        <position position="1"/>
    </location>
</feature>
<sequence length="80" mass="8951">PFVIKNEILCALSIDRERISFSCVENHGLVFLQSYEFVTNDPESCDISQSSCHFLSEQPQALCSGQQSCTYIHSIPIAPQ</sequence>
<dbReference type="AlphaFoldDB" id="A0A8S3BSY8"/>
<accession>A0A8S3BSY8</accession>
<name>A0A8S3BSY8_9BILA</name>
<gene>
    <name evidence="1" type="ORF">SMN809_LOCUS49616</name>
    <name evidence="2" type="ORF">SMN809_LOCUS55448</name>
</gene>
<organism evidence="1 3">
    <name type="scientific">Rotaria magnacalcarata</name>
    <dbReference type="NCBI Taxonomy" id="392030"/>
    <lineage>
        <taxon>Eukaryota</taxon>
        <taxon>Metazoa</taxon>
        <taxon>Spiralia</taxon>
        <taxon>Gnathifera</taxon>
        <taxon>Rotifera</taxon>
        <taxon>Eurotatoria</taxon>
        <taxon>Bdelloidea</taxon>
        <taxon>Philodinida</taxon>
        <taxon>Philodinidae</taxon>
        <taxon>Rotaria</taxon>
    </lineage>
</organism>